<dbReference type="Proteomes" id="UP000254603">
    <property type="component" value="Unassembled WGS sequence"/>
</dbReference>
<accession>A0A378XC18</accession>
<gene>
    <name evidence="1" type="ORF">I6G29_02130</name>
    <name evidence="2" type="ORF">NCTC11997_00476</name>
</gene>
<reference evidence="1 4" key="2">
    <citation type="submission" date="2020-12" db="EMBL/GenBank/DDBJ databases">
        <title>FDA dAtabase for Regulatory Grade micrObial Sequences (FDA-ARGOS): Supporting development and validation of Infectious Disease Dx tests.</title>
        <authorList>
            <person name="Sproer C."/>
            <person name="Gronow S."/>
            <person name="Severitt S."/>
            <person name="Schroder I."/>
            <person name="Tallon L."/>
            <person name="Sadzewicz L."/>
            <person name="Zhao X."/>
            <person name="Boylan J."/>
            <person name="Ott S."/>
            <person name="Bowen H."/>
            <person name="Vavikolanu K."/>
            <person name="Mehta A."/>
            <person name="Aluvathingal J."/>
            <person name="Nadendla S."/>
            <person name="Lowell S."/>
            <person name="Myers T."/>
            <person name="Yan Y."/>
            <person name="Sichtig H."/>
        </authorList>
    </citation>
    <scope>NUCLEOTIDE SEQUENCE [LARGE SCALE GENOMIC DNA]</scope>
    <source>
        <strain evidence="1 4">FDAARGOS_872</strain>
    </source>
</reference>
<dbReference type="EMBL" id="CP065725">
    <property type="protein sequence ID" value="QPT40436.1"/>
    <property type="molecule type" value="Genomic_DNA"/>
</dbReference>
<dbReference type="AlphaFoldDB" id="A0A378XC18"/>
<organism evidence="2 3">
    <name type="scientific">Oligella ureolytica</name>
    <dbReference type="NCBI Taxonomy" id="90244"/>
    <lineage>
        <taxon>Bacteria</taxon>
        <taxon>Pseudomonadati</taxon>
        <taxon>Pseudomonadota</taxon>
        <taxon>Betaproteobacteria</taxon>
        <taxon>Burkholderiales</taxon>
        <taxon>Alcaligenaceae</taxon>
        <taxon>Oligella</taxon>
    </lineage>
</organism>
<sequence length="69" mass="7834">MLRKIIETSINEANQDKRQAAINICLKLHSLGYLKKEAFDSDDYIKSFFKETEPLGITSMPTGVSLIEE</sequence>
<evidence type="ECO:0000313" key="3">
    <source>
        <dbReference type="Proteomes" id="UP000254603"/>
    </source>
</evidence>
<name>A0A378XC18_9BURK</name>
<evidence type="ECO:0000313" key="4">
    <source>
        <dbReference type="Proteomes" id="UP000594903"/>
    </source>
</evidence>
<dbReference type="EMBL" id="UGSB01000001">
    <property type="protein sequence ID" value="SUA51115.1"/>
    <property type="molecule type" value="Genomic_DNA"/>
</dbReference>
<reference evidence="2 3" key="1">
    <citation type="submission" date="2018-06" db="EMBL/GenBank/DDBJ databases">
        <authorList>
            <consortium name="Pathogen Informatics"/>
            <person name="Doyle S."/>
        </authorList>
    </citation>
    <scope>NUCLEOTIDE SEQUENCE [LARGE SCALE GENOMIC DNA]</scope>
    <source>
        <strain evidence="2 3">NCTC11997</strain>
    </source>
</reference>
<dbReference type="Proteomes" id="UP000594903">
    <property type="component" value="Chromosome"/>
</dbReference>
<protein>
    <submittedName>
        <fullName evidence="2">Uncharacterized protein</fullName>
    </submittedName>
</protein>
<dbReference type="STRING" id="1122619.GCA_000373745_02364"/>
<evidence type="ECO:0000313" key="2">
    <source>
        <dbReference type="EMBL" id="SUA51115.1"/>
    </source>
</evidence>
<proteinExistence type="predicted"/>
<keyword evidence="4" id="KW-1185">Reference proteome</keyword>
<evidence type="ECO:0000313" key="1">
    <source>
        <dbReference type="EMBL" id="QPT40436.1"/>
    </source>
</evidence>
<dbReference type="RefSeq" id="WP_018575549.1">
    <property type="nucleotide sequence ID" value="NZ_CP065725.1"/>
</dbReference>